<evidence type="ECO:0000313" key="15">
    <source>
        <dbReference type="Proteomes" id="UP001304895"/>
    </source>
</evidence>
<keyword evidence="5" id="KW-0963">Cytoplasm</keyword>
<feature type="compositionally biased region" description="Basic and acidic residues" evidence="13">
    <location>
        <begin position="471"/>
        <end position="509"/>
    </location>
</feature>
<evidence type="ECO:0000256" key="4">
    <source>
        <dbReference type="ARBA" id="ARBA00013782"/>
    </source>
</evidence>
<comment type="similarity">
    <text evidence="2 12">Belongs to the class-I aminoacyl-tRNA synthetase family.</text>
</comment>
<dbReference type="InterPro" id="IPR014729">
    <property type="entry name" value="Rossmann-like_a/b/a_fold"/>
</dbReference>
<comment type="caution">
    <text evidence="14">The sequence shown here is derived from an EMBL/GenBank/DDBJ whole genome shotgun (WGS) entry which is preliminary data.</text>
</comment>
<reference evidence="14" key="1">
    <citation type="journal article" date="2023" name="Mol. Phylogenet. Evol.">
        <title>Genome-scale phylogeny and comparative genomics of the fungal order Sordariales.</title>
        <authorList>
            <person name="Hensen N."/>
            <person name="Bonometti L."/>
            <person name="Westerberg I."/>
            <person name="Brannstrom I.O."/>
            <person name="Guillou S."/>
            <person name="Cros-Aarteil S."/>
            <person name="Calhoun S."/>
            <person name="Haridas S."/>
            <person name="Kuo A."/>
            <person name="Mondo S."/>
            <person name="Pangilinan J."/>
            <person name="Riley R."/>
            <person name="LaButti K."/>
            <person name="Andreopoulos B."/>
            <person name="Lipzen A."/>
            <person name="Chen C."/>
            <person name="Yan M."/>
            <person name="Daum C."/>
            <person name="Ng V."/>
            <person name="Clum A."/>
            <person name="Steindorff A."/>
            <person name="Ohm R.A."/>
            <person name="Martin F."/>
            <person name="Silar P."/>
            <person name="Natvig D.O."/>
            <person name="Lalanne C."/>
            <person name="Gautier V."/>
            <person name="Ament-Velasquez S.L."/>
            <person name="Kruys A."/>
            <person name="Hutchinson M.I."/>
            <person name="Powell A.J."/>
            <person name="Barry K."/>
            <person name="Miller A.N."/>
            <person name="Grigoriev I.V."/>
            <person name="Debuchy R."/>
            <person name="Gladieux P."/>
            <person name="Hiltunen Thoren M."/>
            <person name="Johannesson H."/>
        </authorList>
    </citation>
    <scope>NUCLEOTIDE SEQUENCE</scope>
    <source>
        <strain evidence="14">CBS 123565</strain>
    </source>
</reference>
<dbReference type="PANTHER" id="PTHR10055:SF1">
    <property type="entry name" value="TRYPTOPHAN--TRNA LIGASE, CYTOPLASMIC"/>
    <property type="match status" value="1"/>
</dbReference>
<evidence type="ECO:0000313" key="14">
    <source>
        <dbReference type="EMBL" id="KAK4138671.1"/>
    </source>
</evidence>
<proteinExistence type="inferred from homology"/>
<dbReference type="EC" id="6.1.1.2" evidence="3"/>
<dbReference type="InterPro" id="IPR002306">
    <property type="entry name" value="Trp-tRNA-ligase"/>
</dbReference>
<feature type="region of interest" description="Disordered" evidence="13">
    <location>
        <begin position="455"/>
        <end position="509"/>
    </location>
</feature>
<evidence type="ECO:0000256" key="8">
    <source>
        <dbReference type="ARBA" id="ARBA00022840"/>
    </source>
</evidence>
<dbReference type="GO" id="GO:0006436">
    <property type="term" value="P:tryptophanyl-tRNA aminoacylation"/>
    <property type="evidence" value="ECO:0007669"/>
    <property type="project" value="InterPro"/>
</dbReference>
<reference evidence="14" key="2">
    <citation type="submission" date="2023-05" db="EMBL/GenBank/DDBJ databases">
        <authorList>
            <consortium name="Lawrence Berkeley National Laboratory"/>
            <person name="Steindorff A."/>
            <person name="Hensen N."/>
            <person name="Bonometti L."/>
            <person name="Westerberg I."/>
            <person name="Brannstrom I.O."/>
            <person name="Guillou S."/>
            <person name="Cros-Aarteil S."/>
            <person name="Calhoun S."/>
            <person name="Haridas S."/>
            <person name="Kuo A."/>
            <person name="Mondo S."/>
            <person name="Pangilinan J."/>
            <person name="Riley R."/>
            <person name="Labutti K."/>
            <person name="Andreopoulos B."/>
            <person name="Lipzen A."/>
            <person name="Chen C."/>
            <person name="Yanf M."/>
            <person name="Daum C."/>
            <person name="Ng V."/>
            <person name="Clum A."/>
            <person name="Ohm R."/>
            <person name="Martin F."/>
            <person name="Silar P."/>
            <person name="Natvig D."/>
            <person name="Lalanne C."/>
            <person name="Gautier V."/>
            <person name="Ament-Velasquez S.L."/>
            <person name="Kruys A."/>
            <person name="Hutchinson M.I."/>
            <person name="Powell A.J."/>
            <person name="Barry K."/>
            <person name="Miller A.N."/>
            <person name="Grigoriev I.V."/>
            <person name="Debuchy R."/>
            <person name="Gladieux P."/>
            <person name="Thoren M.H."/>
            <person name="Johannesson H."/>
        </authorList>
    </citation>
    <scope>NUCLEOTIDE SEQUENCE</scope>
    <source>
        <strain evidence="14">CBS 123565</strain>
    </source>
</reference>
<dbReference type="InterPro" id="IPR002305">
    <property type="entry name" value="aa-tRNA-synth_Ic"/>
</dbReference>
<evidence type="ECO:0000256" key="13">
    <source>
        <dbReference type="SAM" id="MobiDB-lite"/>
    </source>
</evidence>
<evidence type="ECO:0000256" key="12">
    <source>
        <dbReference type="RuleBase" id="RU363036"/>
    </source>
</evidence>
<evidence type="ECO:0000256" key="1">
    <source>
        <dbReference type="ARBA" id="ARBA00004496"/>
    </source>
</evidence>
<dbReference type="PROSITE" id="PS00178">
    <property type="entry name" value="AA_TRNA_LIGASE_I"/>
    <property type="match status" value="1"/>
</dbReference>
<dbReference type="GO" id="GO:0005737">
    <property type="term" value="C:cytoplasm"/>
    <property type="evidence" value="ECO:0007669"/>
    <property type="project" value="UniProtKB-SubCell"/>
</dbReference>
<evidence type="ECO:0000256" key="2">
    <source>
        <dbReference type="ARBA" id="ARBA00005594"/>
    </source>
</evidence>
<gene>
    <name evidence="14" type="ORF">BT67DRAFT_370381</name>
</gene>
<keyword evidence="7 12" id="KW-0547">Nucleotide-binding</keyword>
<dbReference type="Gene3D" id="3.40.50.620">
    <property type="entry name" value="HUPs"/>
    <property type="match status" value="2"/>
</dbReference>
<dbReference type="InterPro" id="IPR001412">
    <property type="entry name" value="aa-tRNA-synth_I_CS"/>
</dbReference>
<dbReference type="EMBL" id="MU853401">
    <property type="protein sequence ID" value="KAK4138671.1"/>
    <property type="molecule type" value="Genomic_DNA"/>
</dbReference>
<dbReference type="FunFam" id="3.40.50.620:FF:000033">
    <property type="entry name" value="tryptophan--tRNA ligase, cytoplasmic"/>
    <property type="match status" value="1"/>
</dbReference>
<dbReference type="SUPFAM" id="SSF52374">
    <property type="entry name" value="Nucleotidylyl transferase"/>
    <property type="match status" value="1"/>
</dbReference>
<comment type="subcellular location">
    <subcellularLocation>
        <location evidence="1">Cytoplasm</location>
    </subcellularLocation>
</comment>
<dbReference type="AlphaFoldDB" id="A0AAN6UTS3"/>
<evidence type="ECO:0000256" key="10">
    <source>
        <dbReference type="ARBA" id="ARBA00023146"/>
    </source>
</evidence>
<accession>A0AAN6UTS3</accession>
<organism evidence="14 15">
    <name type="scientific">Trichocladium antarcticum</name>
    <dbReference type="NCBI Taxonomy" id="1450529"/>
    <lineage>
        <taxon>Eukaryota</taxon>
        <taxon>Fungi</taxon>
        <taxon>Dikarya</taxon>
        <taxon>Ascomycota</taxon>
        <taxon>Pezizomycotina</taxon>
        <taxon>Sordariomycetes</taxon>
        <taxon>Sordariomycetidae</taxon>
        <taxon>Sordariales</taxon>
        <taxon>Chaetomiaceae</taxon>
        <taxon>Trichocladium</taxon>
    </lineage>
</organism>
<evidence type="ECO:0000256" key="5">
    <source>
        <dbReference type="ARBA" id="ARBA00022490"/>
    </source>
</evidence>
<sequence>MATNVNAAALDESPIPDSVAPQQHKQTVDPYNVSGEVGEDGVVKAIDYNKLVDEFGTKKIDDALLARFERVTGKKPHHFLRRGIVFSHRDFELILDRYERGEPFFLYTGRGPSSDSVHVGHTVPFEFTKWLQDTFDVPLIIMLTDDEKYLFSEKRTVEEVQGYCSSNAKDIIAIGFDPAKTFIFSDFDFVGGAFYRNIVRLSKHITLNQARAIFGFNDSTNIGRIHFGSSTGATSWASSFPHIFGDDEKKTVGIPALIPCAIDQDPTLSPARRKPLSMTVLTDSRSQDFRMTRDVSARLKYQGAPYAKPSLIHSLFLPALQGPGTKMSASIDESAIFMKDTPNQIKNKINKYAFSGGKVSVEEHREQGGNTEVDVAFQYLRFFEEDDEALEKIRVAYEKGDMLTGELKAICIKELQKYVAAFQARRAKVDDDTVKLFMDRRPLKWNGNPRAPIVVPKVENGDAGEGEGEGADGKLTKNQLKKLEKQKQVEAKKAQKAKEKAEQGAAKPE</sequence>
<feature type="region of interest" description="Disordered" evidence="13">
    <location>
        <begin position="1"/>
        <end position="33"/>
    </location>
</feature>
<evidence type="ECO:0000256" key="7">
    <source>
        <dbReference type="ARBA" id="ARBA00022741"/>
    </source>
</evidence>
<evidence type="ECO:0000256" key="6">
    <source>
        <dbReference type="ARBA" id="ARBA00022598"/>
    </source>
</evidence>
<dbReference type="Proteomes" id="UP001304895">
    <property type="component" value="Unassembled WGS sequence"/>
</dbReference>
<evidence type="ECO:0000256" key="9">
    <source>
        <dbReference type="ARBA" id="ARBA00022917"/>
    </source>
</evidence>
<evidence type="ECO:0000256" key="11">
    <source>
        <dbReference type="ARBA" id="ARBA00030268"/>
    </source>
</evidence>
<keyword evidence="9 12" id="KW-0648">Protein biosynthesis</keyword>
<dbReference type="PANTHER" id="PTHR10055">
    <property type="entry name" value="TRYPTOPHANYL-TRNA SYNTHETASE"/>
    <property type="match status" value="1"/>
</dbReference>
<dbReference type="PRINTS" id="PR01039">
    <property type="entry name" value="TRNASYNTHTRP"/>
</dbReference>
<keyword evidence="8 12" id="KW-0067">ATP-binding</keyword>
<dbReference type="Gene3D" id="1.10.240.10">
    <property type="entry name" value="Tyrosyl-Transfer RNA Synthetase"/>
    <property type="match status" value="1"/>
</dbReference>
<evidence type="ECO:0000256" key="3">
    <source>
        <dbReference type="ARBA" id="ARBA00013161"/>
    </source>
</evidence>
<keyword evidence="10 12" id="KW-0030">Aminoacyl-tRNA synthetase</keyword>
<keyword evidence="6 12" id="KW-0436">Ligase</keyword>
<keyword evidence="15" id="KW-1185">Reference proteome</keyword>
<dbReference type="GO" id="GO:0005524">
    <property type="term" value="F:ATP binding"/>
    <property type="evidence" value="ECO:0007669"/>
    <property type="project" value="UniProtKB-KW"/>
</dbReference>
<protein>
    <recommendedName>
        <fullName evidence="4">Tryptophan--tRNA ligase, cytoplasmic</fullName>
        <ecNumber evidence="3">6.1.1.2</ecNumber>
    </recommendedName>
    <alternativeName>
        <fullName evidence="11">Tryptophanyl-tRNA synthetase</fullName>
    </alternativeName>
</protein>
<dbReference type="GO" id="GO:0004830">
    <property type="term" value="F:tryptophan-tRNA ligase activity"/>
    <property type="evidence" value="ECO:0007669"/>
    <property type="project" value="UniProtKB-EC"/>
</dbReference>
<dbReference type="FunFam" id="1.10.240.10:FF:000003">
    <property type="entry name" value="Tryptophan--tRNA ligase, cytoplasmic"/>
    <property type="match status" value="1"/>
</dbReference>
<dbReference type="Pfam" id="PF00579">
    <property type="entry name" value="tRNA-synt_1b"/>
    <property type="match status" value="1"/>
</dbReference>
<name>A0AAN6UTS3_9PEZI</name>